<accession>A0A7I5EB90</accession>
<dbReference type="AlphaFoldDB" id="A0A7I5EB90"/>
<reference evidence="3" key="1">
    <citation type="submission" date="2020-12" db="UniProtKB">
        <authorList>
            <consortium name="WormBaseParasite"/>
        </authorList>
    </citation>
    <scope>IDENTIFICATION</scope>
    <source>
        <strain evidence="3">MHco3</strain>
    </source>
</reference>
<keyword evidence="2" id="KW-1185">Reference proteome</keyword>
<feature type="compositionally biased region" description="Basic and acidic residues" evidence="1">
    <location>
        <begin position="227"/>
        <end position="247"/>
    </location>
</feature>
<evidence type="ECO:0000313" key="3">
    <source>
        <dbReference type="WBParaSite" id="HCON_00121120-00001"/>
    </source>
</evidence>
<dbReference type="WBParaSite" id="HCON_00121120-00001">
    <property type="protein sequence ID" value="HCON_00121120-00001"/>
    <property type="gene ID" value="HCON_00121120"/>
</dbReference>
<name>A0A7I5EB90_HAECO</name>
<dbReference type="Proteomes" id="UP000025227">
    <property type="component" value="Unplaced"/>
</dbReference>
<sequence length="268" mass="30215">MESMGVKVDDGYLHHFRFADNTEHRARGQSRDGLAEFDIACKKIGLPLNLTKTMFMRSGSLPDVSSTTNGTNISEALAMCNYVGRKVNMMNDLTRELIRRKRATWETFKNVEGVVKKTKNIRPRAHFFDTAVFTALTYASKIWTLRKQDEHAVSVIQRAMERTMSGILCTRKCRRGSGAPNPVDERKSGMPLITARNGKSDERDTSCDIVMTVGQVRLRTGSFGMSNEHHEGSQHDDQTSSGRRECYAPRPSSVYDSKSLEARAWIKT</sequence>
<protein>
    <submittedName>
        <fullName evidence="3">Reverse transcriptase domain-containing protein</fullName>
    </submittedName>
</protein>
<evidence type="ECO:0000313" key="2">
    <source>
        <dbReference type="Proteomes" id="UP000025227"/>
    </source>
</evidence>
<organism evidence="2 3">
    <name type="scientific">Haemonchus contortus</name>
    <name type="common">Barber pole worm</name>
    <dbReference type="NCBI Taxonomy" id="6289"/>
    <lineage>
        <taxon>Eukaryota</taxon>
        <taxon>Metazoa</taxon>
        <taxon>Ecdysozoa</taxon>
        <taxon>Nematoda</taxon>
        <taxon>Chromadorea</taxon>
        <taxon>Rhabditida</taxon>
        <taxon>Rhabditina</taxon>
        <taxon>Rhabditomorpha</taxon>
        <taxon>Strongyloidea</taxon>
        <taxon>Trichostrongylidae</taxon>
        <taxon>Haemonchus</taxon>
    </lineage>
</organism>
<feature type="region of interest" description="Disordered" evidence="1">
    <location>
        <begin position="175"/>
        <end position="202"/>
    </location>
</feature>
<feature type="region of interest" description="Disordered" evidence="1">
    <location>
        <begin position="223"/>
        <end position="253"/>
    </location>
</feature>
<proteinExistence type="predicted"/>
<evidence type="ECO:0000256" key="1">
    <source>
        <dbReference type="SAM" id="MobiDB-lite"/>
    </source>
</evidence>